<proteinExistence type="predicted"/>
<dbReference type="GO" id="GO:0005737">
    <property type="term" value="C:cytoplasm"/>
    <property type="evidence" value="ECO:0007669"/>
    <property type="project" value="TreeGrafter"/>
</dbReference>
<dbReference type="GO" id="GO:0110154">
    <property type="term" value="P:RNA decapping"/>
    <property type="evidence" value="ECO:0007669"/>
    <property type="project" value="TreeGrafter"/>
</dbReference>
<name>A0A5C8JI31_9BACT</name>
<dbReference type="InterPro" id="IPR050126">
    <property type="entry name" value="Ap4A_hydrolase"/>
</dbReference>
<dbReference type="AlphaFoldDB" id="A0A5C8JI31"/>
<comment type="caution">
    <text evidence="2">The sequence shown here is derived from an EMBL/GenBank/DDBJ whole genome shotgun (WGS) entry which is preliminary data.</text>
</comment>
<accession>A0A5C8JI31</accession>
<dbReference type="Pfam" id="PF00149">
    <property type="entry name" value="Metallophos"/>
    <property type="match status" value="1"/>
</dbReference>
<dbReference type="Proteomes" id="UP000321926">
    <property type="component" value="Unassembled WGS sequence"/>
</dbReference>
<dbReference type="InterPro" id="IPR004843">
    <property type="entry name" value="Calcineurin-like_PHP"/>
</dbReference>
<dbReference type="OrthoDB" id="9808081at2"/>
<dbReference type="PANTHER" id="PTHR42850">
    <property type="entry name" value="METALLOPHOSPHOESTERASE"/>
    <property type="match status" value="1"/>
</dbReference>
<dbReference type="RefSeq" id="WP_147922820.1">
    <property type="nucleotide sequence ID" value="NZ_VRTY01000066.1"/>
</dbReference>
<sequence length="255" mass="29354">MKRFVTSDSHGGCKALQQCLDRAGFDMEQDQLIFLGDVVDGWPETKESIDLLLQIKNLVYLLGNHDQWALDYYTGNLLTRENELELWLLQGGTCTVKSYGIGKTMPKEHLQLLQQARPYYETDDNRLFVHAGFDTTRPVAETDSYYLIWNREFLTRYYTMHLQQEPVHIEAYKEIFIGHTPTIALNKQQHTPLQLGNITLMDTGAAFTGCLSIMDIDSGKVWQSEQVMTLYPEAEGRNGISYEKLQKGLRTFELE</sequence>
<dbReference type="PANTHER" id="PTHR42850:SF4">
    <property type="entry name" value="ZINC-DEPENDENT ENDOPOLYPHOSPHATASE"/>
    <property type="match status" value="1"/>
</dbReference>
<evidence type="ECO:0000313" key="3">
    <source>
        <dbReference type="Proteomes" id="UP000321926"/>
    </source>
</evidence>
<protein>
    <submittedName>
        <fullName evidence="2">Serine/threonine protein phosphatase</fullName>
    </submittedName>
</protein>
<dbReference type="SUPFAM" id="SSF56300">
    <property type="entry name" value="Metallo-dependent phosphatases"/>
    <property type="match status" value="1"/>
</dbReference>
<evidence type="ECO:0000259" key="1">
    <source>
        <dbReference type="Pfam" id="PF00149"/>
    </source>
</evidence>
<keyword evidence="3" id="KW-1185">Reference proteome</keyword>
<dbReference type="GO" id="GO:0016791">
    <property type="term" value="F:phosphatase activity"/>
    <property type="evidence" value="ECO:0007669"/>
    <property type="project" value="TreeGrafter"/>
</dbReference>
<dbReference type="Gene3D" id="3.60.21.10">
    <property type="match status" value="1"/>
</dbReference>
<dbReference type="InterPro" id="IPR029052">
    <property type="entry name" value="Metallo-depent_PP-like"/>
</dbReference>
<evidence type="ECO:0000313" key="2">
    <source>
        <dbReference type="EMBL" id="TXK37031.1"/>
    </source>
</evidence>
<feature type="domain" description="Calcineurin-like phosphoesterase" evidence="1">
    <location>
        <begin position="2"/>
        <end position="167"/>
    </location>
</feature>
<gene>
    <name evidence="2" type="ORF">FVR03_16270</name>
</gene>
<reference evidence="2 3" key="1">
    <citation type="submission" date="2019-08" db="EMBL/GenBank/DDBJ databases">
        <authorList>
            <person name="Shi S."/>
        </authorList>
    </citation>
    <scope>NUCLEOTIDE SEQUENCE [LARGE SCALE GENOMIC DNA]</scope>
    <source>
        <strain evidence="2 3">GY10130</strain>
    </source>
</reference>
<organism evidence="2 3">
    <name type="scientific">Pontibacter qinzhouensis</name>
    <dbReference type="NCBI Taxonomy" id="2603253"/>
    <lineage>
        <taxon>Bacteria</taxon>
        <taxon>Pseudomonadati</taxon>
        <taxon>Bacteroidota</taxon>
        <taxon>Cytophagia</taxon>
        <taxon>Cytophagales</taxon>
        <taxon>Hymenobacteraceae</taxon>
        <taxon>Pontibacter</taxon>
    </lineage>
</organism>
<dbReference type="GO" id="GO:0008803">
    <property type="term" value="F:bis(5'-nucleosyl)-tetraphosphatase (symmetrical) activity"/>
    <property type="evidence" value="ECO:0007669"/>
    <property type="project" value="TreeGrafter"/>
</dbReference>
<dbReference type="EMBL" id="VRTY01000066">
    <property type="protein sequence ID" value="TXK37031.1"/>
    <property type="molecule type" value="Genomic_DNA"/>
</dbReference>